<dbReference type="CDD" id="cd16841">
    <property type="entry name" value="RraA_family"/>
    <property type="match status" value="1"/>
</dbReference>
<dbReference type="InterPro" id="IPR005493">
    <property type="entry name" value="RraA/RraA-like"/>
</dbReference>
<dbReference type="Gene3D" id="3.50.30.40">
    <property type="entry name" value="Ribonuclease E inhibitor RraA/RraA-like"/>
    <property type="match status" value="1"/>
</dbReference>
<evidence type="ECO:0000256" key="1">
    <source>
        <dbReference type="ARBA" id="ARBA00001968"/>
    </source>
</evidence>
<evidence type="ECO:0000313" key="8">
    <source>
        <dbReference type="Proteomes" id="UP000183915"/>
    </source>
</evidence>
<keyword evidence="3" id="KW-0479">Metal-binding</keyword>
<sequence>MNINELRLRFLKLDTPAVSDAMDSFGLYGALGGITTRVPGVILAGPVFTVQYQNLDHDGSTFHNAGNYIDEVPAEHVILVDNQGRSDCTNWGGILTEMAQLKGIAGSVVYGAARDISEIGLMSYPLFSTAVNMVSGKNRVHVTALKQDVKVGDVTVRNGDWLIGDDNGVLVIPADRLLDVLTRAENVERTEKQIREAIRGGMPLVEARKRFRYDQPWIAENSSVASHSYEKVKA</sequence>
<dbReference type="PANTHER" id="PTHR33254">
    <property type="entry name" value="4-HYDROXY-4-METHYL-2-OXOGLUTARATE ALDOLASE 3-RELATED"/>
    <property type="match status" value="1"/>
</dbReference>
<keyword evidence="4" id="KW-0456">Lyase</keyword>
<evidence type="ECO:0000256" key="6">
    <source>
        <dbReference type="ARBA" id="ARBA00030169"/>
    </source>
</evidence>
<dbReference type="Pfam" id="PF03737">
    <property type="entry name" value="RraA-like"/>
    <property type="match status" value="1"/>
</dbReference>
<evidence type="ECO:0000256" key="5">
    <source>
        <dbReference type="ARBA" id="ARBA00029596"/>
    </source>
</evidence>
<dbReference type="InterPro" id="IPR036704">
    <property type="entry name" value="RraA/RraA-like_sf"/>
</dbReference>
<dbReference type="EMBL" id="FNTT01000001">
    <property type="protein sequence ID" value="SEC80921.1"/>
    <property type="molecule type" value="Genomic_DNA"/>
</dbReference>
<proteinExistence type="predicted"/>
<evidence type="ECO:0000256" key="2">
    <source>
        <dbReference type="ARBA" id="ARBA00016549"/>
    </source>
</evidence>
<accession>A0ABY0Y273</accession>
<dbReference type="Proteomes" id="UP000183915">
    <property type="component" value="Unassembled WGS sequence"/>
</dbReference>
<dbReference type="Gene3D" id="1.20.5.3070">
    <property type="match status" value="1"/>
</dbReference>
<protein>
    <recommendedName>
        <fullName evidence="2">Putative 4-hydroxy-4-methyl-2-oxoglutarate aldolase</fullName>
    </recommendedName>
    <alternativeName>
        <fullName evidence="5">Regulator of ribonuclease activity homolog</fullName>
    </alternativeName>
    <alternativeName>
        <fullName evidence="6">RraA-like protein</fullName>
    </alternativeName>
</protein>
<comment type="cofactor">
    <cofactor evidence="1">
        <name>a divalent metal cation</name>
        <dbReference type="ChEBI" id="CHEBI:60240"/>
    </cofactor>
</comment>
<evidence type="ECO:0000256" key="3">
    <source>
        <dbReference type="ARBA" id="ARBA00022723"/>
    </source>
</evidence>
<evidence type="ECO:0000313" key="7">
    <source>
        <dbReference type="EMBL" id="SEC80921.1"/>
    </source>
</evidence>
<dbReference type="RefSeq" id="WP_053184973.1">
    <property type="nucleotide sequence ID" value="NZ_FNTT01000001.1"/>
</dbReference>
<evidence type="ECO:0000256" key="4">
    <source>
        <dbReference type="ARBA" id="ARBA00023239"/>
    </source>
</evidence>
<reference evidence="7 8" key="1">
    <citation type="submission" date="2016-10" db="EMBL/GenBank/DDBJ databases">
        <authorList>
            <person name="Varghese N."/>
            <person name="Submissions S."/>
        </authorList>
    </citation>
    <scope>NUCLEOTIDE SEQUENCE [LARGE SCALE GENOMIC DNA]</scope>
    <source>
        <strain evidence="7 8">BS3780</strain>
    </source>
</reference>
<keyword evidence="8" id="KW-1185">Reference proteome</keyword>
<dbReference type="SUPFAM" id="SSF89562">
    <property type="entry name" value="RraA-like"/>
    <property type="match status" value="1"/>
</dbReference>
<name>A0ABY0Y273_9PSED</name>
<organism evidence="7 8">
    <name type="scientific">Pseudomonas kilonensis</name>
    <dbReference type="NCBI Taxonomy" id="132476"/>
    <lineage>
        <taxon>Bacteria</taxon>
        <taxon>Pseudomonadati</taxon>
        <taxon>Pseudomonadota</taxon>
        <taxon>Gammaproteobacteria</taxon>
        <taxon>Pseudomonadales</taxon>
        <taxon>Pseudomonadaceae</taxon>
        <taxon>Pseudomonas</taxon>
    </lineage>
</organism>
<gene>
    <name evidence="7" type="ORF">SAMN04490188_0032</name>
</gene>
<comment type="caution">
    <text evidence="7">The sequence shown here is derived from an EMBL/GenBank/DDBJ whole genome shotgun (WGS) entry which is preliminary data.</text>
</comment>
<dbReference type="PANTHER" id="PTHR33254:SF4">
    <property type="entry name" value="4-HYDROXY-4-METHYL-2-OXOGLUTARATE ALDOLASE 3-RELATED"/>
    <property type="match status" value="1"/>
</dbReference>